<accession>A0A7S0DQY9</accession>
<keyword evidence="1" id="KW-1133">Transmembrane helix</keyword>
<feature type="transmembrane region" description="Helical" evidence="1">
    <location>
        <begin position="213"/>
        <end position="233"/>
    </location>
</feature>
<organism evidence="2">
    <name type="scientific">Amorphochlora amoebiformis</name>
    <dbReference type="NCBI Taxonomy" id="1561963"/>
    <lineage>
        <taxon>Eukaryota</taxon>
        <taxon>Sar</taxon>
        <taxon>Rhizaria</taxon>
        <taxon>Cercozoa</taxon>
        <taxon>Chlorarachniophyceae</taxon>
        <taxon>Amorphochlora</taxon>
    </lineage>
</organism>
<dbReference type="EMBL" id="HBEM01029163">
    <property type="protein sequence ID" value="CAD8460932.1"/>
    <property type="molecule type" value="Transcribed_RNA"/>
</dbReference>
<evidence type="ECO:0000256" key="1">
    <source>
        <dbReference type="SAM" id="Phobius"/>
    </source>
</evidence>
<name>A0A7S0DQY9_9EUKA</name>
<feature type="transmembrane region" description="Helical" evidence="1">
    <location>
        <begin position="142"/>
        <end position="160"/>
    </location>
</feature>
<evidence type="ECO:0000313" key="2">
    <source>
        <dbReference type="EMBL" id="CAD8460932.1"/>
    </source>
</evidence>
<feature type="transmembrane region" description="Helical" evidence="1">
    <location>
        <begin position="375"/>
        <end position="400"/>
    </location>
</feature>
<protein>
    <submittedName>
        <fullName evidence="2">Uncharacterized protein</fullName>
    </submittedName>
</protein>
<sequence>MSDNVSRLSKYDIGVQFEYDNDDNFSLSRSRDVFDVPLWRTKWAYNFVAAEEEIEKSLKREDYTESLVCTLCCGDECDKCTYDWICCGNVTERPVTPGAPDKKTMRWEESENIVTRGFNRIVLLNPFFNIHYTLHVVVNIPIFYSSLLFTQLNAVLFRMARWTWHTFFSVFRHCKCCYIDWHGFLSGLLSLFVSPFFLTFTGVGGVIIYWSEIVINSMIFRPLIVCGIFLNVVQRNRPMVEPLVLNTEFRDWIENMFRDWAWAADSLKNDPDGIEGHGRLRDPIFSAKQTLSVLSLLPNLETQKNGSEIAAPFGIQVVVLWIVFKYLVLDNPEMEEEEYIVRELAALGAFLYYMFKATDSLGKFALLCRGHTNNLFLLIDFLGNVVFPYIIIPLAVQIVLISSGLDIVLNLIAIDFVTNIDEELFDESAKQRYKGPYCFVFSVRPVPKRFLGIWKQKTSEHVLVVDVYRQADITERVKEGGRGVLPIDKVTKYWIKDTDLSQFQAKVRLGDRLNRILELKNISKWNTQVSNTNGESKEEKRNTKRVKIDIRAIHLRVTQIPVGVEIKDIRKAVDDLFEGAFGHYLGSSFLERATHSEENSCCDFKEIKGNASLFYSKPSSIPGVIARFQSENKSLLVNYSYKGNPHQARLEIFYIIPELEIQATKDIAELREVWAKVIGSNYQSAHQEHALRAHVKTLGEKTDEGRDSRVMIVYNFPFVDEGSGEGCKNWLKTKVWSR</sequence>
<reference evidence="2" key="1">
    <citation type="submission" date="2021-01" db="EMBL/GenBank/DDBJ databases">
        <authorList>
            <person name="Corre E."/>
            <person name="Pelletier E."/>
            <person name="Niang G."/>
            <person name="Scheremetjew M."/>
            <person name="Finn R."/>
            <person name="Kale V."/>
            <person name="Holt S."/>
            <person name="Cochrane G."/>
            <person name="Meng A."/>
            <person name="Brown T."/>
            <person name="Cohen L."/>
        </authorList>
    </citation>
    <scope>NUCLEOTIDE SEQUENCE</scope>
    <source>
        <strain evidence="2">CCMP2058</strain>
    </source>
</reference>
<keyword evidence="1" id="KW-0812">Transmembrane</keyword>
<gene>
    <name evidence="2" type="ORF">LAMO00422_LOCUS19890</name>
</gene>
<dbReference type="AlphaFoldDB" id="A0A7S0DQY9"/>
<feature type="transmembrane region" description="Helical" evidence="1">
    <location>
        <begin position="181"/>
        <end position="207"/>
    </location>
</feature>
<proteinExistence type="predicted"/>
<keyword evidence="1" id="KW-0472">Membrane</keyword>